<accession>A0A6M3L9X1</accession>
<keyword evidence="1" id="KW-0812">Transmembrane</keyword>
<keyword evidence="1" id="KW-0472">Membrane</keyword>
<feature type="transmembrane region" description="Helical" evidence="1">
    <location>
        <begin position="53"/>
        <end position="72"/>
    </location>
</feature>
<protein>
    <submittedName>
        <fullName evidence="2">Uncharacterized protein</fullName>
    </submittedName>
</protein>
<sequence length="83" mass="9497">MPNGKEFDANLQFEKAIKHFSPESKFLATQIREVCQKIEGIEGRVKLNTTRSYINRWVLIILIIVLITLGVIDSRLLAFLPVV</sequence>
<proteinExistence type="predicted"/>
<reference evidence="2" key="1">
    <citation type="submission" date="2020-03" db="EMBL/GenBank/DDBJ databases">
        <title>The deep terrestrial virosphere.</title>
        <authorList>
            <person name="Holmfeldt K."/>
            <person name="Nilsson E."/>
            <person name="Simone D."/>
            <person name="Lopez-Fernandez M."/>
            <person name="Wu X."/>
            <person name="de Brujin I."/>
            <person name="Lundin D."/>
            <person name="Andersson A."/>
            <person name="Bertilsson S."/>
            <person name="Dopson M."/>
        </authorList>
    </citation>
    <scope>NUCLEOTIDE SEQUENCE</scope>
    <source>
        <strain evidence="2">MM415B03236</strain>
    </source>
</reference>
<name>A0A6M3L9X1_9ZZZZ</name>
<evidence type="ECO:0000256" key="1">
    <source>
        <dbReference type="SAM" id="Phobius"/>
    </source>
</evidence>
<organism evidence="2">
    <name type="scientific">viral metagenome</name>
    <dbReference type="NCBI Taxonomy" id="1070528"/>
    <lineage>
        <taxon>unclassified sequences</taxon>
        <taxon>metagenomes</taxon>
        <taxon>organismal metagenomes</taxon>
    </lineage>
</organism>
<keyword evidence="1" id="KW-1133">Transmembrane helix</keyword>
<evidence type="ECO:0000313" key="2">
    <source>
        <dbReference type="EMBL" id="QJA91877.1"/>
    </source>
</evidence>
<dbReference type="EMBL" id="MT143021">
    <property type="protein sequence ID" value="QJA91877.1"/>
    <property type="molecule type" value="Genomic_DNA"/>
</dbReference>
<dbReference type="AlphaFoldDB" id="A0A6M3L9X1"/>
<gene>
    <name evidence="2" type="ORF">MM415B03236_0003</name>
</gene>